<feature type="region of interest" description="Disordered" evidence="1">
    <location>
        <begin position="430"/>
        <end position="450"/>
    </location>
</feature>
<evidence type="ECO:0000259" key="2">
    <source>
        <dbReference type="Pfam" id="PF04601"/>
    </source>
</evidence>
<dbReference type="FunFam" id="2.80.10.50:FF:000067">
    <property type="entry name" value="BnaC05g19630D protein"/>
    <property type="match status" value="3"/>
</dbReference>
<feature type="compositionally biased region" description="Low complexity" evidence="1">
    <location>
        <begin position="372"/>
        <end position="398"/>
    </location>
</feature>
<dbReference type="PANTHER" id="PTHR31205:SF69">
    <property type="entry name" value="ACTIN CROSS-LINKING PROTEIN (DUF569)"/>
    <property type="match status" value="1"/>
</dbReference>
<feature type="domain" description="DUF569" evidence="2">
    <location>
        <begin position="410"/>
        <end position="551"/>
    </location>
</feature>
<organism evidence="4 5">
    <name type="scientific">Cuscuta epithymum</name>
    <dbReference type="NCBI Taxonomy" id="186058"/>
    <lineage>
        <taxon>Eukaryota</taxon>
        <taxon>Viridiplantae</taxon>
        <taxon>Streptophyta</taxon>
        <taxon>Embryophyta</taxon>
        <taxon>Tracheophyta</taxon>
        <taxon>Spermatophyta</taxon>
        <taxon>Magnoliopsida</taxon>
        <taxon>eudicotyledons</taxon>
        <taxon>Gunneridae</taxon>
        <taxon>Pentapetalae</taxon>
        <taxon>asterids</taxon>
        <taxon>lamiids</taxon>
        <taxon>Solanales</taxon>
        <taxon>Convolvulaceae</taxon>
        <taxon>Cuscuteae</taxon>
        <taxon>Cuscuta</taxon>
        <taxon>Cuscuta subgen. Cuscuta</taxon>
    </lineage>
</organism>
<dbReference type="InterPro" id="IPR008999">
    <property type="entry name" value="Actin-crosslinking"/>
</dbReference>
<feature type="region of interest" description="Disordered" evidence="1">
    <location>
        <begin position="370"/>
        <end position="400"/>
    </location>
</feature>
<dbReference type="EMBL" id="CAMAPF010001040">
    <property type="protein sequence ID" value="CAH9142363.1"/>
    <property type="molecule type" value="Genomic_DNA"/>
</dbReference>
<evidence type="ECO:0000313" key="5">
    <source>
        <dbReference type="Proteomes" id="UP001152523"/>
    </source>
</evidence>
<feature type="region of interest" description="Disordered" evidence="1">
    <location>
        <begin position="23"/>
        <end position="42"/>
    </location>
</feature>
<dbReference type="AlphaFoldDB" id="A0AAV0G4R4"/>
<reference evidence="4" key="1">
    <citation type="submission" date="2022-07" db="EMBL/GenBank/DDBJ databases">
        <authorList>
            <person name="Macas J."/>
            <person name="Novak P."/>
            <person name="Neumann P."/>
        </authorList>
    </citation>
    <scope>NUCLEOTIDE SEQUENCE</scope>
</reference>
<name>A0AAV0G4R4_9ASTE</name>
<feature type="region of interest" description="Disordered" evidence="1">
    <location>
        <begin position="574"/>
        <end position="599"/>
    </location>
</feature>
<evidence type="ECO:0000313" key="4">
    <source>
        <dbReference type="EMBL" id="CAH9142363.1"/>
    </source>
</evidence>
<evidence type="ECO:0000256" key="1">
    <source>
        <dbReference type="SAM" id="MobiDB-lite"/>
    </source>
</evidence>
<sequence length="611" mass="68299">MDIIRKAKVVRLRSHLNKYLVADDDQQSTRQSSRGGASEKGRWRVERVEGNDQLVRLKSCHGRYLTASDDPLLLGMTGNKVLLTADQNLIDLRIEWQPVEDGFQIKLKSYGGTYLRANGGTPPWRNSVTHDIPHATSTNNWIVWVVEAADQLPAENETLFTASFSTVSSFSSSFSDEHSGLDSPVSPQSSFSTLTPKTPTISVSAMEIFHRAKAVRLRSHHDKYLTADEDEESVTQDRLGSAISARWMVEVPENMDNVIRLKSCYGKYLTASNNPFLLGMTGRKVLQTLPGHLDSSLEWEPVKEGTHVKLRTRNGQFLRANGGLPPWKNSVTHDTPHRTTTKDWIIWDVHVVDILTCPVLKPPPPLVTHTDSFASGSNSPSTPSTPSTPSYASPPSFSGRETPTITVSAMELFHRAKAVRLRSHHDKYLTADEDEESVTQDRHGSSPSARWTVEVPENTDNVIRLKSCYGKYLTASNNPFLLGMTGRKVLQTLPIHLDSSSEWEPVYEGTRVKLRTRNGQYLRANGGLPPWKNSVTHDIPQRTTTKDWIIWDVHVVDILTCPVLKPPPPLVTHTDSFTSGSNSPSTPPSYASPSFSGRELWRSLRKSRWSR</sequence>
<dbReference type="Pfam" id="PF04601">
    <property type="entry name" value="DUF569"/>
    <property type="match status" value="3"/>
</dbReference>
<dbReference type="PANTHER" id="PTHR31205">
    <property type="entry name" value="ACTIN CROSS-LINKING PROTEIN (DUF569)"/>
    <property type="match status" value="1"/>
</dbReference>
<dbReference type="SUPFAM" id="SSF50405">
    <property type="entry name" value="Actin-crosslinking proteins"/>
    <property type="match status" value="3"/>
</dbReference>
<accession>A0AAV0G4R4</accession>
<dbReference type="CDD" id="cd23340">
    <property type="entry name" value="beta-trefoil_FSCN_ACP-like"/>
    <property type="match status" value="3"/>
</dbReference>
<dbReference type="InterPro" id="IPR007679">
    <property type="entry name" value="DUF569"/>
</dbReference>
<comment type="caution">
    <text evidence="4">The sequence shown here is derived from an EMBL/GenBank/DDBJ whole genome shotgun (WGS) entry which is preliminary data.</text>
</comment>
<protein>
    <recommendedName>
        <fullName evidence="2">DUF569 domain-containing protein</fullName>
    </recommendedName>
</protein>
<feature type="compositionally biased region" description="Low complexity" evidence="1">
    <location>
        <begin position="574"/>
        <end position="598"/>
    </location>
</feature>
<feature type="domain" description="DUF569" evidence="2">
    <location>
        <begin position="1"/>
        <end position="144"/>
    </location>
</feature>
<gene>
    <name evidence="3" type="ORF">CEPIT_LOCUS17444</name>
    <name evidence="4" type="ORF">CEPIT_LOCUS39844</name>
</gene>
<feature type="domain" description="DUF569" evidence="2">
    <location>
        <begin position="206"/>
        <end position="347"/>
    </location>
</feature>
<evidence type="ECO:0000313" key="3">
    <source>
        <dbReference type="EMBL" id="CAH9106117.1"/>
    </source>
</evidence>
<dbReference type="Gene3D" id="2.80.10.50">
    <property type="match status" value="3"/>
</dbReference>
<keyword evidence="5" id="KW-1185">Reference proteome</keyword>
<dbReference type="EMBL" id="CAMAPF010000134">
    <property type="protein sequence ID" value="CAH9106117.1"/>
    <property type="molecule type" value="Genomic_DNA"/>
</dbReference>
<proteinExistence type="predicted"/>
<dbReference type="Proteomes" id="UP001152523">
    <property type="component" value="Unassembled WGS sequence"/>
</dbReference>